<evidence type="ECO:0000313" key="2">
    <source>
        <dbReference type="EMBL" id="MCL1116696.1"/>
    </source>
</evidence>
<evidence type="ECO:0000256" key="1">
    <source>
        <dbReference type="SAM" id="SignalP"/>
    </source>
</evidence>
<keyword evidence="1" id="KW-0732">Signal</keyword>
<comment type="caution">
    <text evidence="2">The sequence shown here is derived from an EMBL/GenBank/DDBJ whole genome shotgun (WGS) entry which is preliminary data.</text>
</comment>
<reference evidence="2 3" key="1">
    <citation type="submission" date="2022-01" db="EMBL/GenBank/DDBJ databases">
        <title>Whole genome-based taxonomy of the Shewanellaceae.</title>
        <authorList>
            <person name="Martin-Rodriguez A.J."/>
        </authorList>
    </citation>
    <scope>NUCLEOTIDE SEQUENCE [LARGE SCALE GENOMIC DNA]</scope>
    <source>
        <strain evidence="2 3">JCM 17801</strain>
    </source>
</reference>
<dbReference type="EMBL" id="JAKILK010000002">
    <property type="protein sequence ID" value="MCL1116696.1"/>
    <property type="molecule type" value="Genomic_DNA"/>
</dbReference>
<evidence type="ECO:0000313" key="3">
    <source>
        <dbReference type="Proteomes" id="UP001203212"/>
    </source>
</evidence>
<accession>A0ABT0KZ08</accession>
<dbReference type="Proteomes" id="UP001203212">
    <property type="component" value="Unassembled WGS sequence"/>
</dbReference>
<dbReference type="RefSeq" id="WP_188840267.1">
    <property type="nucleotide sequence ID" value="NZ_BMOT01000002.1"/>
</dbReference>
<organism evidence="2 3">
    <name type="scientific">Shewanella aestuarii</name>
    <dbReference type="NCBI Taxonomy" id="1028752"/>
    <lineage>
        <taxon>Bacteria</taxon>
        <taxon>Pseudomonadati</taxon>
        <taxon>Pseudomonadota</taxon>
        <taxon>Gammaproteobacteria</taxon>
        <taxon>Alteromonadales</taxon>
        <taxon>Shewanellaceae</taxon>
        <taxon>Shewanella</taxon>
    </lineage>
</organism>
<protein>
    <submittedName>
        <fullName evidence="2">DUF4124 domain-containing protein</fullName>
    </submittedName>
</protein>
<feature type="signal peptide" evidence="1">
    <location>
        <begin position="1"/>
        <end position="19"/>
    </location>
</feature>
<sequence length="174" mass="20547">MAKIVYLVVFFFSPVIAWANTNAIYKCMKDDKVVFSHSICPEEFRQHKIEYENGITTEVDSDKRETKIDPLRALLNKQTISKEKLLLLLDGEIYRLKQENSYFEILRASEIQKLDRKRFWQTKAKDDPSYALELQEINERFDQLMLNNSNVIEVLNKHKQKIEGEVTPDELMSQ</sequence>
<proteinExistence type="predicted"/>
<keyword evidence="3" id="KW-1185">Reference proteome</keyword>
<name>A0ABT0KZ08_9GAMM</name>
<feature type="chain" id="PRO_5045130496" evidence="1">
    <location>
        <begin position="20"/>
        <end position="174"/>
    </location>
</feature>
<gene>
    <name evidence="2" type="ORF">L2689_05475</name>
</gene>